<evidence type="ECO:0000256" key="2">
    <source>
        <dbReference type="HAMAP-Rule" id="MF_00163"/>
    </source>
</evidence>
<feature type="binding site" evidence="2">
    <location>
        <position position="138"/>
    </location>
    <ligand>
        <name>Fe cation</name>
        <dbReference type="ChEBI" id="CHEBI:24875"/>
    </ligand>
</feature>
<feature type="binding site" evidence="2">
    <location>
        <position position="142"/>
    </location>
    <ligand>
        <name>Fe cation</name>
        <dbReference type="ChEBI" id="CHEBI:24875"/>
    </ligand>
</feature>
<evidence type="ECO:0000256" key="1">
    <source>
        <dbReference type="ARBA" id="ARBA00010759"/>
    </source>
</evidence>
<evidence type="ECO:0000313" key="4">
    <source>
        <dbReference type="Proteomes" id="UP001181355"/>
    </source>
</evidence>
<dbReference type="RefSeq" id="WP_309483064.1">
    <property type="nucleotide sequence ID" value="NZ_CP133720.1"/>
</dbReference>
<comment type="cofactor">
    <cofactor evidence="2">
        <name>Fe(2+)</name>
        <dbReference type="ChEBI" id="CHEBI:29033"/>
    </cofactor>
    <text evidence="2">Binds 1 Fe(2+) ion.</text>
</comment>
<protein>
    <recommendedName>
        <fullName evidence="2">Peptide deformylase</fullName>
        <shortName evidence="2">PDF</shortName>
        <ecNumber evidence="2">3.5.1.88</ecNumber>
    </recommendedName>
    <alternativeName>
        <fullName evidence="2">Polypeptide deformylase</fullName>
    </alternativeName>
</protein>
<dbReference type="Pfam" id="PF01327">
    <property type="entry name" value="Pep_deformylase"/>
    <property type="match status" value="1"/>
</dbReference>
<dbReference type="PRINTS" id="PR01576">
    <property type="entry name" value="PDEFORMYLASE"/>
</dbReference>
<gene>
    <name evidence="2" type="primary">def</name>
    <name evidence="3" type="ORF">RF679_04700</name>
</gene>
<dbReference type="Proteomes" id="UP001181355">
    <property type="component" value="Chromosome"/>
</dbReference>
<comment type="catalytic activity">
    <reaction evidence="2">
        <text>N-terminal N-formyl-L-methionyl-[peptide] + H2O = N-terminal L-methionyl-[peptide] + formate</text>
        <dbReference type="Rhea" id="RHEA:24420"/>
        <dbReference type="Rhea" id="RHEA-COMP:10639"/>
        <dbReference type="Rhea" id="RHEA-COMP:10640"/>
        <dbReference type="ChEBI" id="CHEBI:15377"/>
        <dbReference type="ChEBI" id="CHEBI:15740"/>
        <dbReference type="ChEBI" id="CHEBI:49298"/>
        <dbReference type="ChEBI" id="CHEBI:64731"/>
        <dbReference type="EC" id="3.5.1.88"/>
    </reaction>
</comment>
<name>A0ABY9RLM7_9BURK</name>
<keyword evidence="4" id="KW-1185">Reference proteome</keyword>
<dbReference type="HAMAP" id="MF_00163">
    <property type="entry name" value="Pep_deformylase"/>
    <property type="match status" value="1"/>
</dbReference>
<reference evidence="3" key="1">
    <citation type="submission" date="2023-09" db="EMBL/GenBank/DDBJ databases">
        <title>Undibacterium sp. 20NA77.5 isolated from freshwater.</title>
        <authorList>
            <person name="Le V."/>
            <person name="Ko S.-R."/>
            <person name="Ahn C.-Y."/>
            <person name="Oh H.-M."/>
        </authorList>
    </citation>
    <scope>NUCLEOTIDE SEQUENCE</scope>
    <source>
        <strain evidence="3">20NA77.5</strain>
    </source>
</reference>
<feature type="active site" evidence="2">
    <location>
        <position position="139"/>
    </location>
</feature>
<keyword evidence="2" id="KW-0378">Hydrolase</keyword>
<dbReference type="InterPro" id="IPR036821">
    <property type="entry name" value="Peptide_deformylase_sf"/>
</dbReference>
<comment type="function">
    <text evidence="2">Removes the formyl group from the N-terminal Met of newly synthesized proteins. Requires at least a dipeptide for an efficient rate of reaction. N-terminal L-methionine is a prerequisite for activity but the enzyme has broad specificity at other positions.</text>
</comment>
<keyword evidence="2" id="KW-0479">Metal-binding</keyword>
<proteinExistence type="inferred from homology"/>
<dbReference type="PANTHER" id="PTHR10458:SF22">
    <property type="entry name" value="PEPTIDE DEFORMYLASE"/>
    <property type="match status" value="1"/>
</dbReference>
<dbReference type="Gene3D" id="3.90.45.10">
    <property type="entry name" value="Peptide deformylase"/>
    <property type="match status" value="1"/>
</dbReference>
<dbReference type="CDD" id="cd00487">
    <property type="entry name" value="Pep_deformylase"/>
    <property type="match status" value="1"/>
</dbReference>
<keyword evidence="2" id="KW-0648">Protein biosynthesis</keyword>
<organism evidence="3 4">
    <name type="scientific">Undibacterium cyanobacteriorum</name>
    <dbReference type="NCBI Taxonomy" id="3073561"/>
    <lineage>
        <taxon>Bacteria</taxon>
        <taxon>Pseudomonadati</taxon>
        <taxon>Pseudomonadota</taxon>
        <taxon>Betaproteobacteria</taxon>
        <taxon>Burkholderiales</taxon>
        <taxon>Oxalobacteraceae</taxon>
        <taxon>Undibacterium</taxon>
    </lineage>
</organism>
<dbReference type="PANTHER" id="PTHR10458">
    <property type="entry name" value="PEPTIDE DEFORMYLASE"/>
    <property type="match status" value="1"/>
</dbReference>
<keyword evidence="2" id="KW-0408">Iron</keyword>
<dbReference type="SUPFAM" id="SSF56420">
    <property type="entry name" value="Peptide deformylase"/>
    <property type="match status" value="1"/>
</dbReference>
<feature type="binding site" evidence="2">
    <location>
        <position position="95"/>
    </location>
    <ligand>
        <name>Fe cation</name>
        <dbReference type="ChEBI" id="CHEBI:24875"/>
    </ligand>
</feature>
<evidence type="ECO:0000313" key="3">
    <source>
        <dbReference type="EMBL" id="WMW81585.1"/>
    </source>
</evidence>
<dbReference type="EC" id="3.5.1.88" evidence="2"/>
<dbReference type="InterPro" id="IPR023635">
    <property type="entry name" value="Peptide_deformylase"/>
</dbReference>
<sequence length="183" mass="20921">MSLPKVLPSDDPRLKQVAASVVDVFTPEFQEQSRNLKACLDAFRLQHGFGRGIAAPQIGMPLRFIALNLGTGSFCMINPEIVWHSEVRFTMWDDCMCFPDTLVKVQRYVSISVRFLDESGQVQEWHQLKRDLAELLQHEIDHLDGVLALDLAVDQDAMVSRQEFESRRAFFEAQVDYVIHPTT</sequence>
<accession>A0ABY9RLM7</accession>
<comment type="similarity">
    <text evidence="1 2">Belongs to the polypeptide deformylase family.</text>
</comment>
<dbReference type="EMBL" id="CP133720">
    <property type="protein sequence ID" value="WMW81585.1"/>
    <property type="molecule type" value="Genomic_DNA"/>
</dbReference>
<dbReference type="PIRSF" id="PIRSF004749">
    <property type="entry name" value="Pep_def"/>
    <property type="match status" value="1"/>
</dbReference>